<protein>
    <submittedName>
        <fullName evidence="1">Uncharacterized protein</fullName>
    </submittedName>
</protein>
<reference evidence="1 2" key="1">
    <citation type="journal article" date="2015" name="Genome Biol. Evol.">
        <title>Phylogenomic analyses indicate that early fungi evolved digesting cell walls of algal ancestors of land plants.</title>
        <authorList>
            <person name="Chang Y."/>
            <person name="Wang S."/>
            <person name="Sekimoto S."/>
            <person name="Aerts A.L."/>
            <person name="Choi C."/>
            <person name="Clum A."/>
            <person name="LaButti K.M."/>
            <person name="Lindquist E.A."/>
            <person name="Yee Ngan C."/>
            <person name="Ohm R.A."/>
            <person name="Salamov A.A."/>
            <person name="Grigoriev I.V."/>
            <person name="Spatafora J.W."/>
            <person name="Berbee M.L."/>
        </authorList>
    </citation>
    <scope>NUCLEOTIDE SEQUENCE [LARGE SCALE GENOMIC DNA]</scope>
    <source>
        <strain evidence="1 2">JEL478</strain>
    </source>
</reference>
<proteinExistence type="predicted"/>
<dbReference type="EMBL" id="KQ965754">
    <property type="protein sequence ID" value="KXS16350.1"/>
    <property type="molecule type" value="Genomic_DNA"/>
</dbReference>
<organism evidence="1 2">
    <name type="scientific">Gonapodya prolifera (strain JEL478)</name>
    <name type="common">Monoblepharis prolifera</name>
    <dbReference type="NCBI Taxonomy" id="1344416"/>
    <lineage>
        <taxon>Eukaryota</taxon>
        <taxon>Fungi</taxon>
        <taxon>Fungi incertae sedis</taxon>
        <taxon>Chytridiomycota</taxon>
        <taxon>Chytridiomycota incertae sedis</taxon>
        <taxon>Monoblepharidomycetes</taxon>
        <taxon>Monoblepharidales</taxon>
        <taxon>Gonapodyaceae</taxon>
        <taxon>Gonapodya</taxon>
    </lineage>
</organism>
<name>A0A139AHW0_GONPJ</name>
<dbReference type="AlphaFoldDB" id="A0A139AHW0"/>
<evidence type="ECO:0000313" key="1">
    <source>
        <dbReference type="EMBL" id="KXS16350.1"/>
    </source>
</evidence>
<evidence type="ECO:0000313" key="2">
    <source>
        <dbReference type="Proteomes" id="UP000070544"/>
    </source>
</evidence>
<accession>A0A139AHW0</accession>
<dbReference type="Proteomes" id="UP000070544">
    <property type="component" value="Unassembled WGS sequence"/>
</dbReference>
<keyword evidence="2" id="KW-1185">Reference proteome</keyword>
<sequence>MPALCKVVKNIIARSKHTFAKFANGSLTVLTKSDHENVDDLITNSSILLLVAINNMDAVSVLVDIVFPVILDVTYLAAQCEWPPQFDAVQRLAFVNGLGHIATCFISASFSARTRVREMYCAHKLYQVADLQEKDHGAGRRRWDD</sequence>
<gene>
    <name evidence="1" type="ORF">M427DRAFT_134360</name>
</gene>